<protein>
    <submittedName>
        <fullName evidence="2">Histidine phosphotransferase</fullName>
    </submittedName>
</protein>
<organism evidence="2 3">
    <name type="scientific">Bartonella raoultii</name>
    <dbReference type="NCBI Taxonomy" id="1457020"/>
    <lineage>
        <taxon>Bacteria</taxon>
        <taxon>Pseudomonadati</taxon>
        <taxon>Pseudomonadota</taxon>
        <taxon>Alphaproteobacteria</taxon>
        <taxon>Hyphomicrobiales</taxon>
        <taxon>Bartonellaceae</taxon>
        <taxon>Bartonella</taxon>
    </lineage>
</organism>
<evidence type="ECO:0000259" key="1">
    <source>
        <dbReference type="Pfam" id="PF10090"/>
    </source>
</evidence>
<accession>A0ABS7I6C1</accession>
<comment type="caution">
    <text evidence="2">The sequence shown here is derived from an EMBL/GenBank/DDBJ whole genome shotgun (WGS) entry which is preliminary data.</text>
</comment>
<dbReference type="Gene3D" id="1.10.287.130">
    <property type="match status" value="1"/>
</dbReference>
<evidence type="ECO:0000313" key="2">
    <source>
        <dbReference type="EMBL" id="MBX4335123.1"/>
    </source>
</evidence>
<dbReference type="RefSeq" id="WP_220716438.1">
    <property type="nucleotide sequence ID" value="NZ_JAIFRO010000001.1"/>
</dbReference>
<dbReference type="InterPro" id="IPR018762">
    <property type="entry name" value="ChpT_C"/>
</dbReference>
<dbReference type="NCBIfam" id="NF046018">
    <property type="entry name" value="HisPtaseChptBrucRhz"/>
    <property type="match status" value="1"/>
</dbReference>
<gene>
    <name evidence="2" type="ORF">K3248_00575</name>
</gene>
<dbReference type="Proteomes" id="UP000746918">
    <property type="component" value="Unassembled WGS sequence"/>
</dbReference>
<proteinExistence type="predicted"/>
<feature type="domain" description="Histidine phosphotransferase ChpT C-terminal" evidence="1">
    <location>
        <begin position="82"/>
        <end position="198"/>
    </location>
</feature>
<reference evidence="2 3" key="1">
    <citation type="submission" date="2021-08" db="EMBL/GenBank/DDBJ databases">
        <title>Bartonella raoulti 094 sp. nov.</title>
        <authorList>
            <person name="Zgheib R."/>
            <person name="Hammoud A."/>
        </authorList>
    </citation>
    <scope>NUCLEOTIDE SEQUENCE [LARGE SCALE GENOMIC DNA]</scope>
    <source>
        <strain evidence="2 3">094</strain>
    </source>
</reference>
<dbReference type="InterPro" id="IPR036890">
    <property type="entry name" value="HATPase_C_sf"/>
</dbReference>
<name>A0ABS7I6C1_9HYPH</name>
<dbReference type="Pfam" id="PF10090">
    <property type="entry name" value="HPTransfase"/>
    <property type="match status" value="1"/>
</dbReference>
<evidence type="ECO:0000313" key="3">
    <source>
        <dbReference type="Proteomes" id="UP000746918"/>
    </source>
</evidence>
<dbReference type="Gene3D" id="3.30.565.10">
    <property type="entry name" value="Histidine kinase-like ATPase, C-terminal domain"/>
    <property type="match status" value="1"/>
</dbReference>
<sequence length="212" mass="23708">MTLTVSLKPTDLAALLCSRICHDLISPVGAIQNAMELYDEGGADEDALQLVRWSVASASARLQFARLAFGFSGASGEQIDTRSAEQVAQQYMKEEKATLKWQAPAMLLPKNEVKLLLNLLLIANVTVSRGGEVVVMILQNEKKRSFRFEICGETLRIPSHFRALYDGKLQEEHIDAHVIQFYYTMLLAEMTAMKLNLDEMKNCIILESVKSL</sequence>
<keyword evidence="3" id="KW-1185">Reference proteome</keyword>
<dbReference type="EMBL" id="JAIFRO010000001">
    <property type="protein sequence ID" value="MBX4335123.1"/>
    <property type="molecule type" value="Genomic_DNA"/>
</dbReference>